<dbReference type="EMBL" id="GBXM01068094">
    <property type="protein sequence ID" value="JAH40483.1"/>
    <property type="molecule type" value="Transcribed_RNA"/>
</dbReference>
<reference evidence="1" key="2">
    <citation type="journal article" date="2015" name="Fish Shellfish Immunol.">
        <title>Early steps in the European eel (Anguilla anguilla)-Vibrio vulnificus interaction in the gills: Role of the RtxA13 toxin.</title>
        <authorList>
            <person name="Callol A."/>
            <person name="Pajuelo D."/>
            <person name="Ebbesson L."/>
            <person name="Teles M."/>
            <person name="MacKenzie S."/>
            <person name="Amaro C."/>
        </authorList>
    </citation>
    <scope>NUCLEOTIDE SEQUENCE</scope>
</reference>
<proteinExistence type="predicted"/>
<dbReference type="AlphaFoldDB" id="A0A0E9SJ01"/>
<protein>
    <submittedName>
        <fullName evidence="1">Uncharacterized protein</fullName>
    </submittedName>
</protein>
<evidence type="ECO:0000313" key="1">
    <source>
        <dbReference type="EMBL" id="JAH40483.1"/>
    </source>
</evidence>
<sequence length="46" mass="5164">MFHDITQVLFMVKNLKGFNNVSLATDREVTAYTIKGSKNGSRLQCS</sequence>
<reference evidence="1" key="1">
    <citation type="submission" date="2014-11" db="EMBL/GenBank/DDBJ databases">
        <authorList>
            <person name="Amaro Gonzalez C."/>
        </authorList>
    </citation>
    <scope>NUCLEOTIDE SEQUENCE</scope>
</reference>
<name>A0A0E9SJ01_ANGAN</name>
<organism evidence="1">
    <name type="scientific">Anguilla anguilla</name>
    <name type="common">European freshwater eel</name>
    <name type="synonym">Muraena anguilla</name>
    <dbReference type="NCBI Taxonomy" id="7936"/>
    <lineage>
        <taxon>Eukaryota</taxon>
        <taxon>Metazoa</taxon>
        <taxon>Chordata</taxon>
        <taxon>Craniata</taxon>
        <taxon>Vertebrata</taxon>
        <taxon>Euteleostomi</taxon>
        <taxon>Actinopterygii</taxon>
        <taxon>Neopterygii</taxon>
        <taxon>Teleostei</taxon>
        <taxon>Anguilliformes</taxon>
        <taxon>Anguillidae</taxon>
        <taxon>Anguilla</taxon>
    </lineage>
</organism>
<accession>A0A0E9SJ01</accession>